<dbReference type="Gene3D" id="3.40.50.1820">
    <property type="entry name" value="alpha/beta hydrolase"/>
    <property type="match status" value="1"/>
</dbReference>
<dbReference type="AlphaFoldDB" id="A0A8J3QRX4"/>
<dbReference type="Proteomes" id="UP000642748">
    <property type="component" value="Unassembled WGS sequence"/>
</dbReference>
<protein>
    <submittedName>
        <fullName evidence="2">Alpha/beta hydrolase</fullName>
    </submittedName>
</protein>
<keyword evidence="2" id="KW-0378">Hydrolase</keyword>
<dbReference type="EMBL" id="BONZ01000043">
    <property type="protein sequence ID" value="GIH16380.1"/>
    <property type="molecule type" value="Genomic_DNA"/>
</dbReference>
<dbReference type="GO" id="GO:0004806">
    <property type="term" value="F:triacylglycerol lipase activity"/>
    <property type="evidence" value="ECO:0007669"/>
    <property type="project" value="TreeGrafter"/>
</dbReference>
<dbReference type="PANTHER" id="PTHR43433:SF5">
    <property type="entry name" value="AB HYDROLASE-1 DOMAIN-CONTAINING PROTEIN"/>
    <property type="match status" value="1"/>
</dbReference>
<dbReference type="GO" id="GO:0046503">
    <property type="term" value="P:glycerolipid catabolic process"/>
    <property type="evidence" value="ECO:0007669"/>
    <property type="project" value="TreeGrafter"/>
</dbReference>
<dbReference type="InterPro" id="IPR050471">
    <property type="entry name" value="AB_hydrolase"/>
</dbReference>
<dbReference type="RefSeq" id="WP_203919968.1">
    <property type="nucleotide sequence ID" value="NZ_BONZ01000043.1"/>
</dbReference>
<comment type="caution">
    <text evidence="2">The sequence shown here is derived from an EMBL/GenBank/DDBJ whole genome shotgun (WGS) entry which is preliminary data.</text>
</comment>
<dbReference type="InterPro" id="IPR000073">
    <property type="entry name" value="AB_hydrolase_1"/>
</dbReference>
<evidence type="ECO:0000313" key="2">
    <source>
        <dbReference type="EMBL" id="GIH16380.1"/>
    </source>
</evidence>
<evidence type="ECO:0000313" key="3">
    <source>
        <dbReference type="Proteomes" id="UP000642748"/>
    </source>
</evidence>
<organism evidence="2 3">
    <name type="scientific">Rugosimonospora africana</name>
    <dbReference type="NCBI Taxonomy" id="556532"/>
    <lineage>
        <taxon>Bacteria</taxon>
        <taxon>Bacillati</taxon>
        <taxon>Actinomycetota</taxon>
        <taxon>Actinomycetes</taxon>
        <taxon>Micromonosporales</taxon>
        <taxon>Micromonosporaceae</taxon>
        <taxon>Rugosimonospora</taxon>
    </lineage>
</organism>
<dbReference type="InterPro" id="IPR029058">
    <property type="entry name" value="AB_hydrolase_fold"/>
</dbReference>
<keyword evidence="3" id="KW-1185">Reference proteome</keyword>
<name>A0A8J3QRX4_9ACTN</name>
<evidence type="ECO:0000259" key="1">
    <source>
        <dbReference type="Pfam" id="PF12697"/>
    </source>
</evidence>
<accession>A0A8J3QRX4</accession>
<sequence length="272" mass="29154">MTSVTSTDGTIIDYDRSGDGPPLILVDGAFCSRSFGPMPALAPLLTKHFMVYLYDRRGRGRSGNTQPYAVEREIDDIEALIDAAGGSAHLYGVSSGAVLAMRATAALPGKVRRLAVYEPPLVVDKSRPLPPADYRQRVDDMLANGRNGDVVKFFMTKVVNGPAFLGVIMPLMPVWSKLKAVAPTLPYDLAILGDVMRGEPIPEEYRKVLANIDVPTLVGDGGKSPAWMHNGVQAVADAIGQTRRITLPGQTHQVKAGAIAPALIDFFTAEAI</sequence>
<feature type="domain" description="AB hydrolase-1" evidence="1">
    <location>
        <begin position="32"/>
        <end position="252"/>
    </location>
</feature>
<gene>
    <name evidence="2" type="ORF">Raf01_45520</name>
</gene>
<proteinExistence type="predicted"/>
<dbReference type="SUPFAM" id="SSF53474">
    <property type="entry name" value="alpha/beta-Hydrolases"/>
    <property type="match status" value="1"/>
</dbReference>
<reference evidence="2" key="1">
    <citation type="submission" date="2021-01" db="EMBL/GenBank/DDBJ databases">
        <title>Whole genome shotgun sequence of Rugosimonospora africana NBRC 104875.</title>
        <authorList>
            <person name="Komaki H."/>
            <person name="Tamura T."/>
        </authorList>
    </citation>
    <scope>NUCLEOTIDE SEQUENCE</scope>
    <source>
        <strain evidence="2">NBRC 104875</strain>
    </source>
</reference>
<dbReference type="Pfam" id="PF12697">
    <property type="entry name" value="Abhydrolase_6"/>
    <property type="match status" value="1"/>
</dbReference>
<dbReference type="PANTHER" id="PTHR43433">
    <property type="entry name" value="HYDROLASE, ALPHA/BETA FOLD FAMILY PROTEIN"/>
    <property type="match status" value="1"/>
</dbReference>